<feature type="transmembrane region" description="Helical" evidence="7">
    <location>
        <begin position="542"/>
        <end position="565"/>
    </location>
</feature>
<gene>
    <name evidence="9" type="ORF">SCF082_LOCUS9222</name>
</gene>
<proteinExistence type="predicted"/>
<evidence type="ECO:0000256" key="1">
    <source>
        <dbReference type="ARBA" id="ARBA00004141"/>
    </source>
</evidence>
<keyword evidence="9" id="KW-0675">Receptor</keyword>
<evidence type="ECO:0000256" key="4">
    <source>
        <dbReference type="ARBA" id="ARBA00023136"/>
    </source>
</evidence>
<dbReference type="Pfam" id="PF08016">
    <property type="entry name" value="PKD_channel"/>
    <property type="match status" value="1"/>
</dbReference>
<keyword evidence="4 7" id="KW-0472">Membrane</keyword>
<dbReference type="Proteomes" id="UP001642464">
    <property type="component" value="Unassembled WGS sequence"/>
</dbReference>
<evidence type="ECO:0000259" key="8">
    <source>
        <dbReference type="Pfam" id="PF08016"/>
    </source>
</evidence>
<keyword evidence="2 7" id="KW-0812">Transmembrane</keyword>
<name>A0ABP0IXU1_9DINO</name>
<feature type="transmembrane region" description="Helical" evidence="7">
    <location>
        <begin position="483"/>
        <end position="503"/>
    </location>
</feature>
<feature type="transmembrane region" description="Helical" evidence="7">
    <location>
        <begin position="379"/>
        <end position="400"/>
    </location>
</feature>
<feature type="domain" description="Polycystin cation channel PKD1/PKD2" evidence="8">
    <location>
        <begin position="424"/>
        <end position="570"/>
    </location>
</feature>
<dbReference type="InterPro" id="IPR051223">
    <property type="entry name" value="Polycystin"/>
</dbReference>
<evidence type="ECO:0000313" key="10">
    <source>
        <dbReference type="Proteomes" id="UP001642464"/>
    </source>
</evidence>
<reference evidence="9 10" key="1">
    <citation type="submission" date="2024-02" db="EMBL/GenBank/DDBJ databases">
        <authorList>
            <person name="Chen Y."/>
            <person name="Shah S."/>
            <person name="Dougan E. K."/>
            <person name="Thang M."/>
            <person name="Chan C."/>
        </authorList>
    </citation>
    <scope>NUCLEOTIDE SEQUENCE [LARGE SCALE GENOMIC DNA]</scope>
</reference>
<keyword evidence="10" id="KW-1185">Reference proteome</keyword>
<comment type="subcellular location">
    <subcellularLocation>
        <location evidence="1">Membrane</location>
        <topology evidence="1">Multi-pass membrane protein</topology>
    </subcellularLocation>
</comment>
<dbReference type="PANTHER" id="PTHR10877">
    <property type="entry name" value="POLYCYSTIN FAMILY MEMBER"/>
    <property type="match status" value="1"/>
</dbReference>
<feature type="region of interest" description="Disordered" evidence="6">
    <location>
        <begin position="846"/>
        <end position="870"/>
    </location>
</feature>
<comment type="caution">
    <text evidence="9">The sequence shown here is derived from an EMBL/GenBank/DDBJ whole genome shotgun (WGS) entry which is preliminary data.</text>
</comment>
<evidence type="ECO:0000256" key="5">
    <source>
        <dbReference type="SAM" id="Coils"/>
    </source>
</evidence>
<evidence type="ECO:0000256" key="2">
    <source>
        <dbReference type="ARBA" id="ARBA00022692"/>
    </source>
</evidence>
<evidence type="ECO:0000256" key="6">
    <source>
        <dbReference type="SAM" id="MobiDB-lite"/>
    </source>
</evidence>
<dbReference type="PANTHER" id="PTHR10877:SF183">
    <property type="entry name" value="AT14535P-RELATED"/>
    <property type="match status" value="1"/>
</dbReference>
<evidence type="ECO:0000313" key="9">
    <source>
        <dbReference type="EMBL" id="CAK9006897.1"/>
    </source>
</evidence>
<feature type="coiled-coil region" evidence="5">
    <location>
        <begin position="727"/>
        <end position="788"/>
    </location>
</feature>
<feature type="transmembrane region" description="Helical" evidence="7">
    <location>
        <begin position="328"/>
        <end position="346"/>
    </location>
</feature>
<keyword evidence="5" id="KW-0175">Coiled coil</keyword>
<feature type="compositionally biased region" description="Basic and acidic residues" evidence="6">
    <location>
        <begin position="852"/>
        <end position="870"/>
    </location>
</feature>
<organism evidence="9 10">
    <name type="scientific">Durusdinium trenchii</name>
    <dbReference type="NCBI Taxonomy" id="1381693"/>
    <lineage>
        <taxon>Eukaryota</taxon>
        <taxon>Sar</taxon>
        <taxon>Alveolata</taxon>
        <taxon>Dinophyceae</taxon>
        <taxon>Suessiales</taxon>
        <taxon>Symbiodiniaceae</taxon>
        <taxon>Durusdinium</taxon>
    </lineage>
</organism>
<dbReference type="EMBL" id="CAXAMM010005335">
    <property type="protein sequence ID" value="CAK9006897.1"/>
    <property type="molecule type" value="Genomic_DNA"/>
</dbReference>
<keyword evidence="3 7" id="KW-1133">Transmembrane helix</keyword>
<protein>
    <submittedName>
        <fullName evidence="9">Short transient receptor potential channel 2 (TrpC2) (Transient receptor protein 2) (TRP-2) (RTrp2)</fullName>
    </submittedName>
</protein>
<accession>A0ABP0IXU1</accession>
<dbReference type="Gene3D" id="1.10.287.70">
    <property type="match status" value="1"/>
</dbReference>
<dbReference type="InterPro" id="IPR013122">
    <property type="entry name" value="PKD1_2_channel"/>
</dbReference>
<evidence type="ECO:0000256" key="3">
    <source>
        <dbReference type="ARBA" id="ARBA00022989"/>
    </source>
</evidence>
<evidence type="ECO:0000256" key="7">
    <source>
        <dbReference type="SAM" id="Phobius"/>
    </source>
</evidence>
<sequence length="1019" mass="116737">MEKLRFRHGELAVPQKAYLKWVKNQIDLESACLELPFTILLLLSFSAFAIFSLKQDTIFSVEHAISEDITHNANFAFSEYMGHKNFEDVHSYADFWSWLRLGFLPAVFQPAWTYSERRPQDVASVFDLNAVREPNATWQLNALGSGSKPVPTAAEYLHFNRVVGGLRFRQQVAASSSMGSCKFPSSNRGAFERWYGKSCMPNVQEIAYPPELADAEVFNDPTKLEWMLPALDSFERIVEQALDMEDGCSQLAAKNRSVCYCQSCDQWPWIREDVQRLEVSMITYNAHYGLLTYTGVHFWFLRGGRFHKRLELTSVFVNSAQPVAENTLASAFSLIWAVLLLWVFIAEVREIGQIVRNADTSWYRAILEEYIGFSNAVDWISFIIATVVAAIFVALAIQTAQLQATLRDLLLGAGNGREAYMELVKNFFAEYEATYSQESTYRLMLSAYPLMLILRLLKSFDAQPRLAVITETLREASQDMLHFSLALSAMVVCLCLDAVLLFGRDIEDLGNFWRAFHFAFRIIFSEDEEAFQKLEKVSRFTAYAWFTIFTVLLVIILLNMLLAIIMDNYMIVKKRAQSLESLPYQMSQMWRRWRMSRRKERVKLDEIWATFVEDAAYNRKAMCQSGRLISPSFLMDMVPGIPSSQAERTLVNSWMEHLKELEPPFQVNDAHQLLSGMEAMTRKIRNGLFFAFDVVHYFDSRPAFMMSQVRDDEEALAEFHRTAQQEVREEEEARAEFHRTAQEEEADNERSVVAFVEEQTARLSAHVADALAQSMEVLEKRQARIEEREESMSVAVRHMHGKAELPLREKPLTRAPKAWALEVVDELKGQTGAQPQRTVDWGCTSEALPPLGRREQQQRDKEDAALREQKEAEERIARMARNARMVEMRRQLDELKRKEVAQKRAALEQEQLERQMALQRALDHLKVEAPRDLQRLHKVPERHTAEAYSDPLVCVTRGPAAGFDEQRLMADARYKLSAALQAAGLYSTKAGQEALARVAAPKPAQPHLVSQVFGGYPNA</sequence>